<evidence type="ECO:0000256" key="19">
    <source>
        <dbReference type="RuleBase" id="RU003781"/>
    </source>
</evidence>
<comment type="catalytic activity">
    <reaction evidence="16">
        <text>N(6)-hydroxy-dATP + H2O = N(6)-hydroxy-dAMP + diphosphate + H(+)</text>
        <dbReference type="Rhea" id="RHEA:83971"/>
        <dbReference type="ChEBI" id="CHEBI:15377"/>
        <dbReference type="ChEBI" id="CHEBI:15378"/>
        <dbReference type="ChEBI" id="CHEBI:33019"/>
        <dbReference type="ChEBI" id="CHEBI:233529"/>
        <dbReference type="ChEBI" id="CHEBI:233530"/>
    </reaction>
    <physiologicalReaction direction="left-to-right" evidence="16">
        <dbReference type="Rhea" id="RHEA:83972"/>
    </physiologicalReaction>
</comment>
<evidence type="ECO:0000256" key="16">
    <source>
        <dbReference type="ARBA" id="ARBA00093271"/>
    </source>
</evidence>
<dbReference type="InterPro" id="IPR011611">
    <property type="entry name" value="PfkB_dom"/>
</dbReference>
<dbReference type="Gene3D" id="3.90.950.10">
    <property type="match status" value="1"/>
</dbReference>
<keyword evidence="12 18" id="KW-0119">Carbohydrate metabolism</keyword>
<evidence type="ECO:0000313" key="21">
    <source>
        <dbReference type="EMBL" id="CAD9341221.1"/>
    </source>
</evidence>
<dbReference type="InterPro" id="IPR029001">
    <property type="entry name" value="ITPase-like_fam"/>
</dbReference>
<comment type="pathway">
    <text evidence="18">Carbohydrate metabolism; D-ribose degradation; D-ribose 5-phosphate from beta-D-ribopyranose: step 2/2.</text>
</comment>
<comment type="function">
    <text evidence="13">Pyrophosphatase that hydrolyzes the non-canonical purine nucleotides inosine triphosphate (ITP), deoxyinosine triphosphate (dITP) as well as 2'-deoxy-N-6-hydroxylaminopurine triphosphate (dHAPTP) and xanthosine 5'-triphosphate (XTP) to their respective monophosphate derivatives. The enzyme does not distinguish between the deoxy- and ribose forms. Probably excludes non-canonical purines from RNA and DNA precursor pools, thus preventing their incorporation into RNA and DNA and avoiding chromosomal lesions.</text>
</comment>
<keyword evidence="8 18" id="KW-0067">ATP-binding</keyword>
<dbReference type="GO" id="GO:0005524">
    <property type="term" value="F:ATP binding"/>
    <property type="evidence" value="ECO:0007669"/>
    <property type="project" value="UniProtKB-UniRule"/>
</dbReference>
<evidence type="ECO:0000256" key="9">
    <source>
        <dbReference type="ARBA" id="ARBA00022842"/>
    </source>
</evidence>
<dbReference type="NCBIfam" id="TIGR00042">
    <property type="entry name" value="RdgB/HAM1 family non-canonical purine NTP pyrophosphatase"/>
    <property type="match status" value="1"/>
</dbReference>
<dbReference type="InterPro" id="IPR011877">
    <property type="entry name" value="Ribokinase"/>
</dbReference>
<comment type="cofactor">
    <cofactor evidence="17">
        <name>Mg(2+)</name>
        <dbReference type="ChEBI" id="CHEBI:18420"/>
    </cofactor>
    <cofactor evidence="17">
        <name>Mn(2+)</name>
        <dbReference type="ChEBI" id="CHEBI:29035"/>
    </cofactor>
    <text evidence="17">Binds 1 divalent metal cation per subunit; can use either Mg(2+) or Mn(2+).</text>
</comment>
<evidence type="ECO:0000256" key="13">
    <source>
        <dbReference type="ARBA" id="ARBA00054940"/>
    </source>
</evidence>
<keyword evidence="2 17" id="KW-0963">Cytoplasm</keyword>
<dbReference type="CDD" id="cd00515">
    <property type="entry name" value="HAM1"/>
    <property type="match status" value="1"/>
</dbReference>
<dbReference type="InterPro" id="IPR002637">
    <property type="entry name" value="RdgB/HAM1"/>
</dbReference>
<dbReference type="Pfam" id="PF00294">
    <property type="entry name" value="PfkB"/>
    <property type="match status" value="1"/>
</dbReference>
<evidence type="ECO:0000256" key="8">
    <source>
        <dbReference type="ARBA" id="ARBA00022840"/>
    </source>
</evidence>
<dbReference type="AlphaFoldDB" id="A0A6V2ECB8"/>
<feature type="active site" description="Proton acceptor" evidence="18">
    <location>
        <position position="312"/>
    </location>
</feature>
<comment type="subcellular location">
    <subcellularLocation>
        <location evidence="18">Cytoplasm</location>
    </subcellularLocation>
    <subcellularLocation>
        <location evidence="18">Nucleus</location>
    </subcellularLocation>
</comment>
<feature type="binding site" evidence="17">
    <location>
        <begin position="381"/>
        <end position="386"/>
    </location>
    <ligand>
        <name>ITP</name>
        <dbReference type="ChEBI" id="CHEBI:61402"/>
    </ligand>
</feature>
<dbReference type="FunFam" id="3.90.950.10:FF:000003">
    <property type="entry name" value="Inosine triphosphate pyrophosphatase"/>
    <property type="match status" value="1"/>
</dbReference>
<evidence type="ECO:0000256" key="4">
    <source>
        <dbReference type="ARBA" id="ARBA00022723"/>
    </source>
</evidence>
<keyword evidence="6 18" id="KW-0418">Kinase</keyword>
<dbReference type="SUPFAM" id="SSF53613">
    <property type="entry name" value="Ribokinase-like"/>
    <property type="match status" value="1"/>
</dbReference>
<dbReference type="GO" id="GO:0035870">
    <property type="term" value="F:dITP diphosphatase activity"/>
    <property type="evidence" value="ECO:0007669"/>
    <property type="project" value="UniProtKB-UniRule"/>
</dbReference>
<keyword evidence="9 17" id="KW-0460">Magnesium</keyword>
<feature type="binding site" evidence="17">
    <location>
        <begin position="441"/>
        <end position="442"/>
    </location>
    <ligand>
        <name>ITP</name>
        <dbReference type="ChEBI" id="CHEBI:61402"/>
    </ligand>
</feature>
<dbReference type="EMBL" id="HBGN01025984">
    <property type="protein sequence ID" value="CAD9341221.1"/>
    <property type="molecule type" value="Transcribed_RNA"/>
</dbReference>
<comment type="activity regulation">
    <text evidence="18">Activated by a monovalent cation that binds near, but not in, the active site. The most likely occupant of the site in vivo is potassium. Ion binding induces a conformational change that may alter substrate affinity.</text>
</comment>
<feature type="binding site" evidence="17">
    <location>
        <position position="425"/>
    </location>
    <ligand>
        <name>ITP</name>
        <dbReference type="ChEBI" id="CHEBI:61402"/>
    </ligand>
</feature>
<feature type="binding site" evidence="17">
    <location>
        <position position="543"/>
    </location>
    <ligand>
        <name>ITP</name>
        <dbReference type="ChEBI" id="CHEBI:61402"/>
    </ligand>
</feature>
<feature type="binding site" evidence="18">
    <location>
        <position position="312"/>
    </location>
    <ligand>
        <name>substrate</name>
    </ligand>
</feature>
<name>A0A6V2ECB8_9STRA</name>
<dbReference type="GO" id="GO:0009204">
    <property type="term" value="P:deoxyribonucleoside triphosphate catabolic process"/>
    <property type="evidence" value="ECO:0007669"/>
    <property type="project" value="UniProtKB-UniRule"/>
</dbReference>
<dbReference type="Pfam" id="PF01725">
    <property type="entry name" value="Ham1p_like"/>
    <property type="match status" value="1"/>
</dbReference>
<organism evidence="21">
    <name type="scientific">Ditylum brightwellii</name>
    <dbReference type="NCBI Taxonomy" id="49249"/>
    <lineage>
        <taxon>Eukaryota</taxon>
        <taxon>Sar</taxon>
        <taxon>Stramenopiles</taxon>
        <taxon>Ochrophyta</taxon>
        <taxon>Bacillariophyta</taxon>
        <taxon>Mediophyceae</taxon>
        <taxon>Lithodesmiophycidae</taxon>
        <taxon>Lithodesmiales</taxon>
        <taxon>Lithodesmiaceae</taxon>
        <taxon>Ditylum</taxon>
    </lineage>
</organism>
<dbReference type="EC" id="3.6.1.66" evidence="17"/>
<feature type="binding site" evidence="18">
    <location>
        <position position="342"/>
    </location>
    <ligand>
        <name>K(+)</name>
        <dbReference type="ChEBI" id="CHEBI:29103"/>
    </ligand>
</feature>
<dbReference type="Gene3D" id="3.40.1190.20">
    <property type="match status" value="1"/>
</dbReference>
<dbReference type="PANTHER" id="PTHR10584:SF166">
    <property type="entry name" value="RIBOKINASE"/>
    <property type="match status" value="1"/>
</dbReference>
<keyword evidence="7 17" id="KW-0378">Hydrolase</keyword>
<dbReference type="HAMAP" id="MF_01987">
    <property type="entry name" value="Ribokinase"/>
    <property type="match status" value="1"/>
</dbReference>
<evidence type="ECO:0000256" key="3">
    <source>
        <dbReference type="ARBA" id="ARBA00022679"/>
    </source>
</evidence>
<dbReference type="PANTHER" id="PTHR10584">
    <property type="entry name" value="SUGAR KINASE"/>
    <property type="match status" value="1"/>
</dbReference>
<feature type="domain" description="Carbohydrate kinase PfkB" evidence="20">
    <location>
        <begin position="15"/>
        <end position="354"/>
    </location>
</feature>
<evidence type="ECO:0000256" key="12">
    <source>
        <dbReference type="ARBA" id="ARBA00023277"/>
    </source>
</evidence>
<proteinExistence type="inferred from homology"/>
<comment type="catalytic activity">
    <reaction evidence="15">
        <text>dITP + H2O = dIMP + diphosphate + H(+)</text>
        <dbReference type="Rhea" id="RHEA:28342"/>
        <dbReference type="ChEBI" id="CHEBI:15377"/>
        <dbReference type="ChEBI" id="CHEBI:15378"/>
        <dbReference type="ChEBI" id="CHEBI:33019"/>
        <dbReference type="ChEBI" id="CHEBI:61194"/>
        <dbReference type="ChEBI" id="CHEBI:61382"/>
        <dbReference type="EC" id="3.6.1.66"/>
    </reaction>
    <physiologicalReaction direction="left-to-right" evidence="15">
        <dbReference type="Rhea" id="RHEA:28343"/>
    </physiologicalReaction>
</comment>
<reference evidence="21" key="1">
    <citation type="submission" date="2021-01" db="EMBL/GenBank/DDBJ databases">
        <authorList>
            <person name="Corre E."/>
            <person name="Pelletier E."/>
            <person name="Niang G."/>
            <person name="Scheremetjew M."/>
            <person name="Finn R."/>
            <person name="Kale V."/>
            <person name="Holt S."/>
            <person name="Cochrane G."/>
            <person name="Meng A."/>
            <person name="Brown T."/>
            <person name="Cohen L."/>
        </authorList>
    </citation>
    <scope>NUCLEOTIDE SEQUENCE</scope>
    <source>
        <strain evidence="21">Pop2</strain>
    </source>
</reference>
<evidence type="ECO:0000259" key="20">
    <source>
        <dbReference type="Pfam" id="PF00294"/>
    </source>
</evidence>
<evidence type="ECO:0000256" key="18">
    <source>
        <dbReference type="HAMAP-Rule" id="MF_03215"/>
    </source>
</evidence>
<protein>
    <recommendedName>
        <fullName evidence="17 18">Multifunctional fusion protein</fullName>
    </recommendedName>
    <domain>
        <recommendedName>
            <fullName evidence="17">Inosine triphosphate pyrophosphatase</fullName>
            <shortName evidence="17">ITPase</shortName>
            <shortName evidence="17">Inosine triphosphatase</shortName>
            <ecNumber evidence="17">3.6.1.66</ecNumber>
        </recommendedName>
        <alternativeName>
            <fullName evidence="17">Non-canonical purine NTP pyrophosphatase</fullName>
        </alternativeName>
        <alternativeName>
            <fullName evidence="17">Non-standard purine NTP pyrophosphatase</fullName>
        </alternativeName>
        <alternativeName>
            <fullName evidence="17">Nucleoside-triphosphate diphosphatase</fullName>
        </alternativeName>
        <alternativeName>
            <fullName evidence="17">Nucleoside-triphosphate pyrophosphatase</fullName>
        </alternativeName>
        <alternativeName>
            <fullName evidence="17">XTP/dITP diphosphatase</fullName>
            <shortName evidence="17">NTPase</shortName>
        </alternativeName>
    </domain>
    <domain>
        <recommendedName>
            <fullName evidence="18">Ribokinase</fullName>
            <shortName evidence="18">RK</shortName>
            <ecNumber evidence="18">2.7.1.15</ecNumber>
        </recommendedName>
    </domain>
</protein>
<keyword evidence="10 18" id="KW-0630">Potassium</keyword>
<evidence type="ECO:0000256" key="10">
    <source>
        <dbReference type="ARBA" id="ARBA00022958"/>
    </source>
</evidence>
<keyword evidence="11 17" id="KW-0546">Nucleotide metabolism</keyword>
<comment type="catalytic activity">
    <reaction evidence="18">
        <text>D-ribose + ATP = D-ribose 5-phosphate + ADP + H(+)</text>
        <dbReference type="Rhea" id="RHEA:13697"/>
        <dbReference type="ChEBI" id="CHEBI:15378"/>
        <dbReference type="ChEBI" id="CHEBI:30616"/>
        <dbReference type="ChEBI" id="CHEBI:47013"/>
        <dbReference type="ChEBI" id="CHEBI:78346"/>
        <dbReference type="ChEBI" id="CHEBI:456216"/>
        <dbReference type="EC" id="2.7.1.15"/>
    </reaction>
</comment>
<evidence type="ECO:0000256" key="6">
    <source>
        <dbReference type="ARBA" id="ARBA00022777"/>
    </source>
</evidence>
<keyword evidence="5 17" id="KW-0547">Nucleotide-binding</keyword>
<comment type="function">
    <text evidence="18">Catalyzes the phosphorylation of ribose at O-5 in a reaction requiring ATP and magnesium. The resulting D-ribose-5-phosphate can then be used either for sythesis of nucleotides, histidine, and tryptophan, or as a component of the pentose phosphate pathway.</text>
</comment>
<dbReference type="GO" id="GO:0046872">
    <property type="term" value="F:metal ion binding"/>
    <property type="evidence" value="ECO:0007669"/>
    <property type="project" value="UniProtKB-KW"/>
</dbReference>
<comment type="cofactor">
    <cofactor evidence="18">
        <name>Mg(2+)</name>
        <dbReference type="ChEBI" id="CHEBI:18420"/>
    </cofactor>
    <text evidence="18">Requires a divalent cation, most likely magnesium in vivo, as an electrophilic catalyst to aid phosphoryl group transfer. It is the chelate of the metal and the nucleotide that is the actual substrate.</text>
</comment>
<dbReference type="InterPro" id="IPR027502">
    <property type="entry name" value="ITPase"/>
</dbReference>
<dbReference type="GO" id="GO:0019303">
    <property type="term" value="P:D-ribose catabolic process"/>
    <property type="evidence" value="ECO:0007669"/>
    <property type="project" value="UniProtKB-UniRule"/>
</dbReference>
<feature type="binding site" evidence="18">
    <location>
        <position position="347"/>
    </location>
    <ligand>
        <name>K(+)</name>
        <dbReference type="ChEBI" id="CHEBI:29103"/>
    </ligand>
</feature>
<keyword evidence="4 17" id="KW-0479">Metal-binding</keyword>
<feature type="binding site" evidence="18">
    <location>
        <position position="171"/>
    </location>
    <ligand>
        <name>substrate</name>
    </ligand>
</feature>
<dbReference type="GO" id="GO:0005634">
    <property type="term" value="C:nucleus"/>
    <property type="evidence" value="ECO:0007669"/>
    <property type="project" value="UniProtKB-SubCell"/>
</dbReference>
<feature type="binding site" evidence="18">
    <location>
        <position position="308"/>
    </location>
    <ligand>
        <name>K(+)</name>
        <dbReference type="ChEBI" id="CHEBI:29103"/>
    </ligand>
</feature>
<keyword evidence="17" id="KW-0464">Manganese</keyword>
<dbReference type="PRINTS" id="PR00990">
    <property type="entry name" value="RIBOKINASE"/>
</dbReference>
<feature type="binding site" evidence="18">
    <location>
        <position position="345"/>
    </location>
    <ligand>
        <name>K(+)</name>
        <dbReference type="ChEBI" id="CHEBI:29103"/>
    </ligand>
</feature>
<dbReference type="SUPFAM" id="SSF52972">
    <property type="entry name" value="ITPase-like"/>
    <property type="match status" value="1"/>
</dbReference>
<evidence type="ECO:0000256" key="14">
    <source>
        <dbReference type="ARBA" id="ARBA00093218"/>
    </source>
</evidence>
<dbReference type="GO" id="GO:0036222">
    <property type="term" value="F:XTP diphosphatase activity"/>
    <property type="evidence" value="ECO:0007669"/>
    <property type="project" value="UniProtKB-UniRule"/>
</dbReference>
<comment type="catalytic activity">
    <reaction evidence="17">
        <text>XTP + H2O = XMP + diphosphate + H(+)</text>
        <dbReference type="Rhea" id="RHEA:28610"/>
        <dbReference type="ChEBI" id="CHEBI:15377"/>
        <dbReference type="ChEBI" id="CHEBI:15378"/>
        <dbReference type="ChEBI" id="CHEBI:33019"/>
        <dbReference type="ChEBI" id="CHEBI:57464"/>
        <dbReference type="ChEBI" id="CHEBI:61314"/>
        <dbReference type="EC" id="3.6.1.66"/>
    </reaction>
</comment>
<comment type="similarity">
    <text evidence="1">Belongs to the carbohydrate kinase pfkB family.</text>
</comment>
<comment type="catalytic activity">
    <reaction evidence="14">
        <text>ITP + H2O = IMP + diphosphate + H(+)</text>
        <dbReference type="Rhea" id="RHEA:29399"/>
        <dbReference type="ChEBI" id="CHEBI:15377"/>
        <dbReference type="ChEBI" id="CHEBI:15378"/>
        <dbReference type="ChEBI" id="CHEBI:33019"/>
        <dbReference type="ChEBI" id="CHEBI:58053"/>
        <dbReference type="ChEBI" id="CHEBI:61402"/>
        <dbReference type="EC" id="3.6.1.66"/>
    </reaction>
    <physiologicalReaction direction="left-to-right" evidence="14">
        <dbReference type="Rhea" id="RHEA:29400"/>
    </physiologicalReaction>
</comment>
<dbReference type="HAMAP" id="MF_03148">
    <property type="entry name" value="HAM1_NTPase"/>
    <property type="match status" value="1"/>
</dbReference>
<comment type="similarity">
    <text evidence="18">Belongs to the carbohydrate kinase PfkB family. Ribokinase subfamily.</text>
</comment>
<feature type="binding site" evidence="18">
    <location>
        <begin position="22"/>
        <end position="24"/>
    </location>
    <ligand>
        <name>substrate</name>
    </ligand>
</feature>
<feature type="binding site" evidence="18">
    <location>
        <position position="351"/>
    </location>
    <ligand>
        <name>K(+)</name>
        <dbReference type="ChEBI" id="CHEBI:29103"/>
    </ligand>
</feature>
<feature type="binding site" evidence="17">
    <location>
        <position position="413"/>
    </location>
    <ligand>
        <name>Mg(2+)</name>
        <dbReference type="ChEBI" id="CHEBI:18420"/>
    </ligand>
</feature>
<evidence type="ECO:0000256" key="17">
    <source>
        <dbReference type="HAMAP-Rule" id="MF_03148"/>
    </source>
</evidence>
<dbReference type="GO" id="GO:0004747">
    <property type="term" value="F:ribokinase activity"/>
    <property type="evidence" value="ECO:0007669"/>
    <property type="project" value="UniProtKB-UniRule"/>
</dbReference>
<accession>A0A6V2ECB8</accession>
<feature type="binding site" evidence="18">
    <location>
        <begin position="311"/>
        <end position="312"/>
    </location>
    <ligand>
        <name>ATP</name>
        <dbReference type="ChEBI" id="CHEBI:30616"/>
    </ligand>
</feature>
<comment type="function">
    <text evidence="17">Pyrophosphatase that hydrolyzes non-canonical purine nucleotides such as inosine triphosphate (ITP), deoxyinosine triphosphate (dITP) or xanthosine 5'-triphosphate (XTP) to their respective monophosphate derivatives. The enzyme does not distinguish between the deoxy- and ribose forms. Probably excludes non-canonical purines from RNA and DNA precursor pools, thus preventing their incorporation into RNA and DNA and avoiding chromosomal lesions.</text>
</comment>
<evidence type="ECO:0000256" key="15">
    <source>
        <dbReference type="ARBA" id="ARBA00093255"/>
    </source>
</evidence>
<dbReference type="EC" id="2.7.1.15" evidence="18"/>
<sequence length="573" mass="61203">MSSNENEMEGSNAGVIIVGSANQDLVAYTPVLPTRGQTVMGTSFVTSCGGKGANQAVAAASIGVSPNGVSMVCRVGDDSFGQNLLSNFRRVNVIYDEEKVIAKGSAKEGDEGEETSSSYHTGVAPILVDTQSGDNVIVVAPGANYALAPSDVKESILSSSKKPSVVVTQLEIKPESALEALRTGREVNAITILNTAPAPEDWEMSDEFYQLADIVIPNETELRVICGRPPHDEEGNKDGGDVENTAEIEMAKELLNKGVRRAVIVTLGARGAMIVERNPDKSQEEPTVTFVDAPKDLPCRSLPVVDTVGAGDAFCGALSAYLDAGLMLDEAATKACGVASMSVRKRGAQDSYPTAKDLPDMLRVEGSSASGEGKPIISFVTGNKNKLAEVKRMLLSSEKVPFEIESRDIDLPELQGDPLEVAREKCKLAALEINGPVITEDTSLCFNALNGMPGPYIKWFLEKCGHDGLNDMLTGFEDKSAYAQTVVAFCAGPGKEVQLFDGRTHGRIVRPRGPLNFGWDPIFEPDVGEEVAKTYAEMSKDEKDAISHRGRSMAKFKKFLVDEAESICKSIGA</sequence>
<keyword evidence="18" id="KW-0539">Nucleus</keyword>
<feature type="binding site" evidence="18">
    <location>
        <begin position="50"/>
        <end position="54"/>
    </location>
    <ligand>
        <name>substrate</name>
    </ligand>
</feature>
<feature type="binding site" evidence="17">
    <location>
        <position position="441"/>
    </location>
    <ligand>
        <name>Mg(2+)</name>
        <dbReference type="ChEBI" id="CHEBI:18420"/>
    </ligand>
</feature>
<comment type="similarity">
    <text evidence="17 19">Belongs to the HAM1 NTPase family.</text>
</comment>
<gene>
    <name evidence="21" type="ORF">DBRI1063_LOCUS16674</name>
</gene>
<feature type="binding site" evidence="18">
    <location>
        <position position="306"/>
    </location>
    <ligand>
        <name>K(+)</name>
        <dbReference type="ChEBI" id="CHEBI:29103"/>
    </ligand>
</feature>
<dbReference type="InterPro" id="IPR029056">
    <property type="entry name" value="Ribokinase-like"/>
</dbReference>
<comment type="subunit">
    <text evidence="17">Homodimer.</text>
</comment>
<dbReference type="GO" id="GO:0036220">
    <property type="term" value="F:ITP diphosphatase activity"/>
    <property type="evidence" value="ECO:0007669"/>
    <property type="project" value="UniProtKB-UniRule"/>
</dbReference>
<dbReference type="CDD" id="cd01174">
    <property type="entry name" value="ribokinase"/>
    <property type="match status" value="1"/>
</dbReference>
<evidence type="ECO:0000256" key="7">
    <source>
        <dbReference type="ARBA" id="ARBA00022801"/>
    </source>
</evidence>
<dbReference type="GO" id="GO:0005737">
    <property type="term" value="C:cytoplasm"/>
    <property type="evidence" value="ECO:0007669"/>
    <property type="project" value="UniProtKB-SubCell"/>
</dbReference>
<dbReference type="PROSITE" id="PS00584">
    <property type="entry name" value="PFKB_KINASES_2"/>
    <property type="match status" value="1"/>
</dbReference>
<keyword evidence="3 18" id="KW-0808">Transferase</keyword>
<comment type="caution">
    <text evidence="18">Lacks conserved residue(s) required for the propagation of feature annotation.</text>
</comment>
<feature type="binding site" evidence="18">
    <location>
        <position position="218"/>
    </location>
    <ligand>
        <name>ATP</name>
        <dbReference type="ChEBI" id="CHEBI:30616"/>
    </ligand>
</feature>
<feature type="binding site" evidence="17">
    <location>
        <begin position="548"/>
        <end position="549"/>
    </location>
    <ligand>
        <name>ITP</name>
        <dbReference type="ChEBI" id="CHEBI:61402"/>
    </ligand>
</feature>
<dbReference type="UniPathway" id="UPA00916">
    <property type="reaction ID" value="UER00889"/>
</dbReference>
<dbReference type="InterPro" id="IPR002139">
    <property type="entry name" value="Ribo/fructo_kinase"/>
</dbReference>
<evidence type="ECO:0000256" key="11">
    <source>
        <dbReference type="ARBA" id="ARBA00023080"/>
    </source>
</evidence>
<evidence type="ECO:0000256" key="2">
    <source>
        <dbReference type="ARBA" id="ARBA00022490"/>
    </source>
</evidence>
<dbReference type="GO" id="GO:0009117">
    <property type="term" value="P:nucleotide metabolic process"/>
    <property type="evidence" value="ECO:0007669"/>
    <property type="project" value="UniProtKB-KW"/>
</dbReference>
<dbReference type="InterPro" id="IPR002173">
    <property type="entry name" value="Carboh/pur_kinase_PfkB_CS"/>
</dbReference>
<evidence type="ECO:0000256" key="1">
    <source>
        <dbReference type="ARBA" id="ARBA00005380"/>
    </source>
</evidence>
<feature type="binding site" evidence="18">
    <location>
        <begin position="266"/>
        <end position="271"/>
    </location>
    <ligand>
        <name>ATP</name>
        <dbReference type="ChEBI" id="CHEBI:30616"/>
    </ligand>
</feature>
<feature type="binding site" evidence="17">
    <location>
        <begin position="517"/>
        <end position="520"/>
    </location>
    <ligand>
        <name>ITP</name>
        <dbReference type="ChEBI" id="CHEBI:61402"/>
    </ligand>
</feature>
<evidence type="ECO:0000256" key="5">
    <source>
        <dbReference type="ARBA" id="ARBA00022741"/>
    </source>
</evidence>